<keyword evidence="7" id="KW-1185">Reference proteome</keyword>
<feature type="domain" description="Succinylglutamate desuccinylase/Aspartoacylase catalytic" evidence="5">
    <location>
        <begin position="50"/>
        <end position="235"/>
    </location>
</feature>
<dbReference type="InterPro" id="IPR053138">
    <property type="entry name" value="N-alpha-Ac-DABA_deacetylase"/>
</dbReference>
<name>A0A1T4WFR0_9GAMM</name>
<comment type="cofactor">
    <cofactor evidence="1">
        <name>Zn(2+)</name>
        <dbReference type="ChEBI" id="CHEBI:29105"/>
    </cofactor>
</comment>
<dbReference type="Gene3D" id="3.40.630.10">
    <property type="entry name" value="Zn peptidases"/>
    <property type="match status" value="1"/>
</dbReference>
<dbReference type="STRING" id="92487.SAMN02745130_01639"/>
<reference evidence="6 7" key="1">
    <citation type="submission" date="2017-02" db="EMBL/GenBank/DDBJ databases">
        <authorList>
            <person name="Peterson S.W."/>
        </authorList>
    </citation>
    <scope>NUCLEOTIDE SEQUENCE [LARGE SCALE GENOMIC DNA]</scope>
    <source>
        <strain evidence="6 7">ATCC 49788</strain>
    </source>
</reference>
<keyword evidence="4" id="KW-0862">Zinc</keyword>
<dbReference type="OrthoDB" id="9782876at2"/>
<dbReference type="RefSeq" id="WP_078922100.1">
    <property type="nucleotide sequence ID" value="NZ_FUYB01000005.1"/>
</dbReference>
<evidence type="ECO:0000256" key="4">
    <source>
        <dbReference type="ARBA" id="ARBA00022833"/>
    </source>
</evidence>
<dbReference type="PIRSF" id="PIRSF039012">
    <property type="entry name" value="ASP"/>
    <property type="match status" value="1"/>
</dbReference>
<evidence type="ECO:0000256" key="1">
    <source>
        <dbReference type="ARBA" id="ARBA00001947"/>
    </source>
</evidence>
<dbReference type="GO" id="GO:0016811">
    <property type="term" value="F:hydrolase activity, acting on carbon-nitrogen (but not peptide) bonds, in linear amides"/>
    <property type="evidence" value="ECO:0007669"/>
    <property type="project" value="InterPro"/>
</dbReference>
<protein>
    <submittedName>
        <fullName evidence="6">N-alpha-acetyl-L-2,4-diaminobutyrate deacetylase</fullName>
    </submittedName>
</protein>
<dbReference type="EMBL" id="FUYB01000005">
    <property type="protein sequence ID" value="SKA76164.1"/>
    <property type="molecule type" value="Genomic_DNA"/>
</dbReference>
<evidence type="ECO:0000256" key="3">
    <source>
        <dbReference type="ARBA" id="ARBA00022801"/>
    </source>
</evidence>
<dbReference type="PANTHER" id="PTHR37326:SF1">
    <property type="entry name" value="BLL3975 PROTEIN"/>
    <property type="match status" value="1"/>
</dbReference>
<evidence type="ECO:0000259" key="5">
    <source>
        <dbReference type="Pfam" id="PF24827"/>
    </source>
</evidence>
<dbReference type="InterPro" id="IPR043795">
    <property type="entry name" value="N-alpha-Ac-DABA-like"/>
</dbReference>
<organism evidence="6 7">
    <name type="scientific">Thiothrix eikelboomii</name>
    <dbReference type="NCBI Taxonomy" id="92487"/>
    <lineage>
        <taxon>Bacteria</taxon>
        <taxon>Pseudomonadati</taxon>
        <taxon>Pseudomonadota</taxon>
        <taxon>Gammaproteobacteria</taxon>
        <taxon>Thiotrichales</taxon>
        <taxon>Thiotrichaceae</taxon>
        <taxon>Thiothrix</taxon>
    </lineage>
</organism>
<evidence type="ECO:0000313" key="7">
    <source>
        <dbReference type="Proteomes" id="UP000190460"/>
    </source>
</evidence>
<dbReference type="InterPro" id="IPR014336">
    <property type="entry name" value="DoeB"/>
</dbReference>
<evidence type="ECO:0000256" key="2">
    <source>
        <dbReference type="ARBA" id="ARBA00022723"/>
    </source>
</evidence>
<dbReference type="Proteomes" id="UP000190460">
    <property type="component" value="Unassembled WGS sequence"/>
</dbReference>
<dbReference type="AlphaFoldDB" id="A0A1T4WFR0"/>
<dbReference type="InterPro" id="IPR055438">
    <property type="entry name" value="AstE_AspA_cat"/>
</dbReference>
<dbReference type="NCBIfam" id="TIGR02994">
    <property type="entry name" value="ectoine_eutE"/>
    <property type="match status" value="1"/>
</dbReference>
<accession>A0A1T4WFR0</accession>
<gene>
    <name evidence="6" type="ORF">SAMN02745130_01639</name>
</gene>
<dbReference type="GO" id="GO:0046872">
    <property type="term" value="F:metal ion binding"/>
    <property type="evidence" value="ECO:0007669"/>
    <property type="project" value="UniProtKB-KW"/>
</dbReference>
<dbReference type="Pfam" id="PF24827">
    <property type="entry name" value="AstE_AspA_cat"/>
    <property type="match status" value="1"/>
</dbReference>
<dbReference type="CDD" id="cd06252">
    <property type="entry name" value="M14_ASTE_ASPA-like"/>
    <property type="match status" value="1"/>
</dbReference>
<dbReference type="GO" id="GO:0016788">
    <property type="term" value="F:hydrolase activity, acting on ester bonds"/>
    <property type="evidence" value="ECO:0007669"/>
    <property type="project" value="InterPro"/>
</dbReference>
<keyword evidence="3" id="KW-0378">Hydrolase</keyword>
<evidence type="ECO:0000313" key="6">
    <source>
        <dbReference type="EMBL" id="SKA76164.1"/>
    </source>
</evidence>
<dbReference type="PANTHER" id="PTHR37326">
    <property type="entry name" value="BLL3975 PROTEIN"/>
    <property type="match status" value="1"/>
</dbReference>
<dbReference type="SUPFAM" id="SSF53187">
    <property type="entry name" value="Zn-dependent exopeptidases"/>
    <property type="match status" value="1"/>
</dbReference>
<keyword evidence="2" id="KW-0479">Metal-binding</keyword>
<sequence length="334" mass="36563">MSKLDHPISSSIDFEQDGIQHGFLRLPYSRNDSAWGAILIPIVQFKNGVGPTALITGANHGDEYEGPIALYNFAQRTDLECFQGRVILIPAMNYPAFQAGTRVSPLDQLNMNRIFPGKVDGSVTQVLADYFSRRLLPMADYVLDLHSGGKTLDFLPFAACHALSNPAQQAQCEAAMQAFAAPYHLRLLEDTRGMYDHQAEMMGKVFVSTELGGGGTTHPRSIALAKRGLDNFLIHAGILQGALQNDPQPSQGLDMNQQSYVFAEHQGLLEPCVSLGDEVEQGQLIAYIHTIERTAVKPQAYYARSSGLVLARHLPSLIKMGDCLQVIATLKPNL</sequence>
<proteinExistence type="predicted"/>